<dbReference type="InterPro" id="IPR001041">
    <property type="entry name" value="2Fe-2S_ferredoxin-type"/>
</dbReference>
<dbReference type="InterPro" id="IPR012675">
    <property type="entry name" value="Beta-grasp_dom_sf"/>
</dbReference>
<dbReference type="PROSITE" id="PS00197">
    <property type="entry name" value="2FE2S_FER_1"/>
    <property type="match status" value="1"/>
</dbReference>
<dbReference type="EMBL" id="JAZHOF010000001">
    <property type="protein sequence ID" value="MEJ8569996.1"/>
    <property type="molecule type" value="Genomic_DNA"/>
</dbReference>
<evidence type="ECO:0000256" key="3">
    <source>
        <dbReference type="ARBA" id="ARBA00023002"/>
    </source>
</evidence>
<evidence type="ECO:0000313" key="8">
    <source>
        <dbReference type="Proteomes" id="UP001378188"/>
    </source>
</evidence>
<dbReference type="FunFam" id="3.10.20.30:FF:000020">
    <property type="entry name" value="Xanthine dehydrogenase iron-sulfur subunit"/>
    <property type="match status" value="1"/>
</dbReference>
<dbReference type="GO" id="GO:0051537">
    <property type="term" value="F:2 iron, 2 sulfur cluster binding"/>
    <property type="evidence" value="ECO:0007669"/>
    <property type="project" value="UniProtKB-KW"/>
</dbReference>
<dbReference type="GO" id="GO:0016491">
    <property type="term" value="F:oxidoreductase activity"/>
    <property type="evidence" value="ECO:0007669"/>
    <property type="project" value="UniProtKB-KW"/>
</dbReference>
<keyword evidence="2" id="KW-0479">Metal-binding</keyword>
<evidence type="ECO:0000256" key="5">
    <source>
        <dbReference type="ARBA" id="ARBA00023014"/>
    </source>
</evidence>
<dbReference type="AlphaFoldDB" id="A0AAW9RR22"/>
<evidence type="ECO:0000256" key="4">
    <source>
        <dbReference type="ARBA" id="ARBA00023004"/>
    </source>
</evidence>
<keyword evidence="5" id="KW-0411">Iron-sulfur</keyword>
<dbReference type="GO" id="GO:0046872">
    <property type="term" value="F:metal ion binding"/>
    <property type="evidence" value="ECO:0007669"/>
    <property type="project" value="UniProtKB-KW"/>
</dbReference>
<dbReference type="PANTHER" id="PTHR44379:SF5">
    <property type="entry name" value="OXIDOREDUCTASE WITH IRON-SULFUR SUBUNIT"/>
    <property type="match status" value="1"/>
</dbReference>
<dbReference type="CDD" id="cd00207">
    <property type="entry name" value="fer2"/>
    <property type="match status" value="1"/>
</dbReference>
<keyword evidence="8" id="KW-1185">Reference proteome</keyword>
<dbReference type="SUPFAM" id="SSF54292">
    <property type="entry name" value="2Fe-2S ferredoxin-like"/>
    <property type="match status" value="1"/>
</dbReference>
<dbReference type="RefSeq" id="WP_340327736.1">
    <property type="nucleotide sequence ID" value="NZ_JAZHOF010000001.1"/>
</dbReference>
<dbReference type="InterPro" id="IPR002888">
    <property type="entry name" value="2Fe-2S-bd"/>
</dbReference>
<gene>
    <name evidence="7" type="ORF">V3328_00820</name>
</gene>
<feature type="domain" description="2Fe-2S ferredoxin-type" evidence="6">
    <location>
        <begin position="4"/>
        <end position="80"/>
    </location>
</feature>
<protein>
    <submittedName>
        <fullName evidence="7">(2Fe-2S)-binding protein</fullName>
    </submittedName>
</protein>
<dbReference type="Gene3D" id="1.10.150.120">
    <property type="entry name" value="[2Fe-2S]-binding domain"/>
    <property type="match status" value="1"/>
</dbReference>
<dbReference type="InterPro" id="IPR051452">
    <property type="entry name" value="Diverse_Oxidoreductases"/>
</dbReference>
<accession>A0AAW9RR22</accession>
<name>A0AAW9RR22_9HYPH</name>
<dbReference type="PROSITE" id="PS51085">
    <property type="entry name" value="2FE2S_FER_2"/>
    <property type="match status" value="1"/>
</dbReference>
<dbReference type="SUPFAM" id="SSF47741">
    <property type="entry name" value="CO dehydrogenase ISP C-domain like"/>
    <property type="match status" value="1"/>
</dbReference>
<dbReference type="Proteomes" id="UP001378188">
    <property type="component" value="Unassembled WGS sequence"/>
</dbReference>
<proteinExistence type="predicted"/>
<dbReference type="Pfam" id="PF00111">
    <property type="entry name" value="Fer2"/>
    <property type="match status" value="1"/>
</dbReference>
<keyword evidence="3" id="KW-0560">Oxidoreductase</keyword>
<dbReference type="InterPro" id="IPR006058">
    <property type="entry name" value="2Fe2S_fd_BS"/>
</dbReference>
<keyword evidence="1" id="KW-0001">2Fe-2S</keyword>
<keyword evidence="4" id="KW-0408">Iron</keyword>
<dbReference type="InterPro" id="IPR036010">
    <property type="entry name" value="2Fe-2S_ferredoxin-like_sf"/>
</dbReference>
<evidence type="ECO:0000256" key="1">
    <source>
        <dbReference type="ARBA" id="ARBA00022714"/>
    </source>
</evidence>
<dbReference type="InterPro" id="IPR036884">
    <property type="entry name" value="2Fe-2S-bd_dom_sf"/>
</dbReference>
<comment type="caution">
    <text evidence="7">The sequence shown here is derived from an EMBL/GenBank/DDBJ whole genome shotgun (WGS) entry which is preliminary data.</text>
</comment>
<evidence type="ECO:0000256" key="2">
    <source>
        <dbReference type="ARBA" id="ARBA00022723"/>
    </source>
</evidence>
<reference evidence="7 8" key="1">
    <citation type="submission" date="2024-02" db="EMBL/GenBank/DDBJ databases">
        <title>Genome analysis and characterization of Microbaculum marinisediminis sp. nov., isolated from marine sediment.</title>
        <authorList>
            <person name="Du Z.-J."/>
            <person name="Ye Y.-Q."/>
            <person name="Zhang Z.-R."/>
            <person name="Yuan S.-M."/>
            <person name="Zhang X.-Y."/>
        </authorList>
    </citation>
    <scope>NUCLEOTIDE SEQUENCE [LARGE SCALE GENOMIC DNA]</scope>
    <source>
        <strain evidence="7 8">SDUM1044001</strain>
    </source>
</reference>
<dbReference type="Gene3D" id="3.10.20.30">
    <property type="match status" value="1"/>
</dbReference>
<organism evidence="7 8">
    <name type="scientific">Microbaculum marinum</name>
    <dbReference type="NCBI Taxonomy" id="1764581"/>
    <lineage>
        <taxon>Bacteria</taxon>
        <taxon>Pseudomonadati</taxon>
        <taxon>Pseudomonadota</taxon>
        <taxon>Alphaproteobacteria</taxon>
        <taxon>Hyphomicrobiales</taxon>
        <taxon>Tepidamorphaceae</taxon>
        <taxon>Microbaculum</taxon>
    </lineage>
</organism>
<evidence type="ECO:0000313" key="7">
    <source>
        <dbReference type="EMBL" id="MEJ8569996.1"/>
    </source>
</evidence>
<dbReference type="Pfam" id="PF01799">
    <property type="entry name" value="Fer2_2"/>
    <property type="match status" value="1"/>
</dbReference>
<sequence>MDKQSLQLTVNGEAHDIRVEHRKTLADAIRDDCGLTGTHVGCEHGVCGACTVMVDSRPVRSCLMFAHQAAGCDIRTVESLADGDDLHPLQQAFIDNHALQCGFCTPGFLMLVAGAYENDPDIEDSELVELLSSNLCRCTGYQNIIKAVRSVSGQLKARTTEKA</sequence>
<evidence type="ECO:0000259" key="6">
    <source>
        <dbReference type="PROSITE" id="PS51085"/>
    </source>
</evidence>
<dbReference type="PANTHER" id="PTHR44379">
    <property type="entry name" value="OXIDOREDUCTASE WITH IRON-SULFUR SUBUNIT"/>
    <property type="match status" value="1"/>
</dbReference>